<dbReference type="AlphaFoldDB" id="A0A2T4ILS9"/>
<gene>
    <name evidence="1" type="ORF">C9427_30655</name>
</gene>
<dbReference type="PROSITE" id="PS51257">
    <property type="entry name" value="PROKAR_LIPOPROTEIN"/>
    <property type="match status" value="1"/>
</dbReference>
<name>A0A2T4ILS9_9HYPH</name>
<keyword evidence="2" id="KW-1185">Reference proteome</keyword>
<evidence type="ECO:0000313" key="2">
    <source>
        <dbReference type="Proteomes" id="UP000240259"/>
    </source>
</evidence>
<protein>
    <recommendedName>
        <fullName evidence="3">Lipoprotein</fullName>
    </recommendedName>
</protein>
<proteinExistence type="predicted"/>
<comment type="caution">
    <text evidence="1">The sequence shown here is derived from an EMBL/GenBank/DDBJ whole genome shotgun (WGS) entry which is preliminary data.</text>
</comment>
<sequence length="74" mass="7606">MATKPAHIVRALFLVVIATGVAGCGTVKEKTAPCKRPANLTSYAADPRQECGPMSYVNGDPATAMAAIEAMAAQ</sequence>
<dbReference type="EMBL" id="PZJX01000061">
    <property type="protein sequence ID" value="PTE06586.1"/>
    <property type="molecule type" value="Genomic_DNA"/>
</dbReference>
<dbReference type="Proteomes" id="UP000240259">
    <property type="component" value="Unassembled WGS sequence"/>
</dbReference>
<dbReference type="OrthoDB" id="8086375at2"/>
<reference evidence="1 2" key="1">
    <citation type="submission" date="2018-03" db="EMBL/GenBank/DDBJ databases">
        <title>Genome sequence of the symbiotic type strain Mesorhizobium helmanticense CSLC115NT isolated from Lotus corniculatus nodules.</title>
        <authorList>
            <person name="Sannazzaro A.I."/>
            <person name="Torres Tejerizo G.A."/>
            <person name="Dip D."/>
            <person name="Caballero M."/>
            <person name="Pistorio M."/>
            <person name="Estrella M.J."/>
        </authorList>
    </citation>
    <scope>NUCLEOTIDE SEQUENCE [LARGE SCALE GENOMIC DNA]</scope>
    <source>
        <strain evidence="1 2">CSLC115N</strain>
    </source>
</reference>
<organism evidence="1 2">
    <name type="scientific">Mesorhizobium helmanticense</name>
    <dbReference type="NCBI Taxonomy" id="1776423"/>
    <lineage>
        <taxon>Bacteria</taxon>
        <taxon>Pseudomonadati</taxon>
        <taxon>Pseudomonadota</taxon>
        <taxon>Alphaproteobacteria</taxon>
        <taxon>Hyphomicrobiales</taxon>
        <taxon>Phyllobacteriaceae</taxon>
        <taxon>Mesorhizobium</taxon>
    </lineage>
</organism>
<evidence type="ECO:0008006" key="3">
    <source>
        <dbReference type="Google" id="ProtNLM"/>
    </source>
</evidence>
<accession>A0A2T4ILS9</accession>
<evidence type="ECO:0000313" key="1">
    <source>
        <dbReference type="EMBL" id="PTE06586.1"/>
    </source>
</evidence>
<dbReference type="RefSeq" id="WP_107652756.1">
    <property type="nucleotide sequence ID" value="NZ_PZJX01000061.1"/>
</dbReference>